<keyword evidence="1" id="KW-1133">Transmembrane helix</keyword>
<gene>
    <name evidence="2" type="ORF">SAMN04487893_11515</name>
</gene>
<keyword evidence="1" id="KW-0472">Membrane</keyword>
<evidence type="ECO:0000256" key="1">
    <source>
        <dbReference type="SAM" id="Phobius"/>
    </source>
</evidence>
<protein>
    <recommendedName>
        <fullName evidence="4">Transcription termination factor Rho</fullName>
    </recommendedName>
</protein>
<dbReference type="OrthoDB" id="594989at2"/>
<proteinExistence type="predicted"/>
<keyword evidence="1" id="KW-0812">Transmembrane</keyword>
<sequence>MIQRIQTVYIFLVLVFSGILPFVFPLWKNGNGDAYYFMENPFYTGLFALSATLSAVSILGYKKRQNQFVLNRLNMISNVILLGLFVFRLLSVSGEATQLVSEKGIGMFLPIVSIVSLVLANRAIKKDEDLVKSVDRLR</sequence>
<dbReference type="InterPro" id="IPR025635">
    <property type="entry name" value="DUF4293"/>
</dbReference>
<feature type="transmembrane region" description="Helical" evidence="1">
    <location>
        <begin position="7"/>
        <end position="27"/>
    </location>
</feature>
<organism evidence="2 3">
    <name type="scientific">Myroides guanonis</name>
    <dbReference type="NCBI Taxonomy" id="1150112"/>
    <lineage>
        <taxon>Bacteria</taxon>
        <taxon>Pseudomonadati</taxon>
        <taxon>Bacteroidota</taxon>
        <taxon>Flavobacteriia</taxon>
        <taxon>Flavobacteriales</taxon>
        <taxon>Flavobacteriaceae</taxon>
        <taxon>Myroides</taxon>
    </lineage>
</organism>
<feature type="transmembrane region" description="Helical" evidence="1">
    <location>
        <begin position="104"/>
        <end position="124"/>
    </location>
</feature>
<dbReference type="EMBL" id="FORU01000015">
    <property type="protein sequence ID" value="SFJ74915.1"/>
    <property type="molecule type" value="Genomic_DNA"/>
</dbReference>
<reference evidence="3" key="1">
    <citation type="submission" date="2016-10" db="EMBL/GenBank/DDBJ databases">
        <authorList>
            <person name="Varghese N."/>
            <person name="Submissions S."/>
        </authorList>
    </citation>
    <scope>NUCLEOTIDE SEQUENCE [LARGE SCALE GENOMIC DNA]</scope>
    <source>
        <strain evidence="3">DSM 26542</strain>
    </source>
</reference>
<evidence type="ECO:0000313" key="2">
    <source>
        <dbReference type="EMBL" id="SFJ74915.1"/>
    </source>
</evidence>
<feature type="transmembrane region" description="Helical" evidence="1">
    <location>
        <begin position="42"/>
        <end position="61"/>
    </location>
</feature>
<name>A0A1I3TVZ2_9FLAO</name>
<evidence type="ECO:0000313" key="3">
    <source>
        <dbReference type="Proteomes" id="UP000243887"/>
    </source>
</evidence>
<dbReference type="AlphaFoldDB" id="A0A1I3TVZ2"/>
<feature type="transmembrane region" description="Helical" evidence="1">
    <location>
        <begin position="73"/>
        <end position="92"/>
    </location>
</feature>
<dbReference type="RefSeq" id="WP_090680458.1">
    <property type="nucleotide sequence ID" value="NZ_FORU01000015.1"/>
</dbReference>
<dbReference type="Pfam" id="PF14126">
    <property type="entry name" value="DUF4293"/>
    <property type="match status" value="1"/>
</dbReference>
<evidence type="ECO:0008006" key="4">
    <source>
        <dbReference type="Google" id="ProtNLM"/>
    </source>
</evidence>
<accession>A0A1I3TVZ2</accession>
<keyword evidence="3" id="KW-1185">Reference proteome</keyword>
<dbReference type="Proteomes" id="UP000243887">
    <property type="component" value="Unassembled WGS sequence"/>
</dbReference>
<dbReference type="STRING" id="1150112.SAMN04487893_11515"/>